<dbReference type="AlphaFoldDB" id="A0A5J9V560"/>
<sequence length="68" mass="6950">MASSAARAPAPAAQPVAAAGHCRCEPATTTSLATHTSLRSRSSPRRQSTSPCSSTARSDAKKTFNCTS</sequence>
<keyword evidence="3" id="KW-1185">Reference proteome</keyword>
<dbReference type="EMBL" id="RWGY01000011">
    <property type="protein sequence ID" value="TVU30654.1"/>
    <property type="molecule type" value="Genomic_DNA"/>
</dbReference>
<evidence type="ECO:0000256" key="1">
    <source>
        <dbReference type="SAM" id="MobiDB-lite"/>
    </source>
</evidence>
<feature type="compositionally biased region" description="Low complexity" evidence="1">
    <location>
        <begin position="1"/>
        <end position="19"/>
    </location>
</feature>
<organism evidence="2 3">
    <name type="scientific">Eragrostis curvula</name>
    <name type="common">weeping love grass</name>
    <dbReference type="NCBI Taxonomy" id="38414"/>
    <lineage>
        <taxon>Eukaryota</taxon>
        <taxon>Viridiplantae</taxon>
        <taxon>Streptophyta</taxon>
        <taxon>Embryophyta</taxon>
        <taxon>Tracheophyta</taxon>
        <taxon>Spermatophyta</taxon>
        <taxon>Magnoliopsida</taxon>
        <taxon>Liliopsida</taxon>
        <taxon>Poales</taxon>
        <taxon>Poaceae</taxon>
        <taxon>PACMAD clade</taxon>
        <taxon>Chloridoideae</taxon>
        <taxon>Eragrostideae</taxon>
        <taxon>Eragrostidinae</taxon>
        <taxon>Eragrostis</taxon>
    </lineage>
</organism>
<feature type="region of interest" description="Disordered" evidence="1">
    <location>
        <begin position="1"/>
        <end position="20"/>
    </location>
</feature>
<dbReference type="Gramene" id="TVU30654">
    <property type="protein sequence ID" value="TVU30654"/>
    <property type="gene ID" value="EJB05_22285"/>
</dbReference>
<reference evidence="2 3" key="1">
    <citation type="journal article" date="2019" name="Sci. Rep.">
        <title>A high-quality genome of Eragrostis curvula grass provides insights into Poaceae evolution and supports new strategies to enhance forage quality.</title>
        <authorList>
            <person name="Carballo J."/>
            <person name="Santos B.A.C.M."/>
            <person name="Zappacosta D."/>
            <person name="Garbus I."/>
            <person name="Selva J.P."/>
            <person name="Gallo C.A."/>
            <person name="Diaz A."/>
            <person name="Albertini E."/>
            <person name="Caccamo M."/>
            <person name="Echenique V."/>
        </authorList>
    </citation>
    <scope>NUCLEOTIDE SEQUENCE [LARGE SCALE GENOMIC DNA]</scope>
    <source>
        <strain evidence="3">cv. Victoria</strain>
        <tissue evidence="2">Leaf</tissue>
    </source>
</reference>
<evidence type="ECO:0000313" key="3">
    <source>
        <dbReference type="Proteomes" id="UP000324897"/>
    </source>
</evidence>
<name>A0A5J9V560_9POAL</name>
<feature type="region of interest" description="Disordered" evidence="1">
    <location>
        <begin position="30"/>
        <end position="68"/>
    </location>
</feature>
<dbReference type="Proteomes" id="UP000324897">
    <property type="component" value="Chromosome 1"/>
</dbReference>
<comment type="caution">
    <text evidence="2">The sequence shown here is derived from an EMBL/GenBank/DDBJ whole genome shotgun (WGS) entry which is preliminary data.</text>
</comment>
<evidence type="ECO:0000313" key="2">
    <source>
        <dbReference type="EMBL" id="TVU30654.1"/>
    </source>
</evidence>
<feature type="compositionally biased region" description="Low complexity" evidence="1">
    <location>
        <begin position="30"/>
        <end position="55"/>
    </location>
</feature>
<protein>
    <submittedName>
        <fullName evidence="2">Uncharacterized protein</fullName>
    </submittedName>
</protein>
<proteinExistence type="predicted"/>
<accession>A0A5J9V560</accession>
<gene>
    <name evidence="2" type="ORF">EJB05_22285</name>
</gene>